<dbReference type="SUPFAM" id="SSF56436">
    <property type="entry name" value="C-type lectin-like"/>
    <property type="match status" value="1"/>
</dbReference>
<evidence type="ECO:0000313" key="3">
    <source>
        <dbReference type="Proteomes" id="UP000631421"/>
    </source>
</evidence>
<evidence type="ECO:0000313" key="2">
    <source>
        <dbReference type="EMBL" id="MBD2149359.1"/>
    </source>
</evidence>
<reference evidence="2" key="1">
    <citation type="journal article" date="2015" name="ISME J.">
        <title>Draft Genome Sequence of Streptomyces incarnatus NRRL8089, which Produces the Nucleoside Antibiotic Sinefungin.</title>
        <authorList>
            <person name="Oshima K."/>
            <person name="Hattori M."/>
            <person name="Shimizu H."/>
            <person name="Fukuda K."/>
            <person name="Nemoto M."/>
            <person name="Inagaki K."/>
            <person name="Tamura T."/>
        </authorList>
    </citation>
    <scope>NUCLEOTIDE SEQUENCE</scope>
    <source>
        <strain evidence="2">FACHB-1277</strain>
    </source>
</reference>
<sequence length="80" mass="8987">MIQSLIGGRCADYWHDSYEGAPTDTQTWTKDVQKNYEAPEISKSIRGGSWNSGTYSCRSASRVRYDSDDLSSDLGFRVVI</sequence>
<feature type="domain" description="Sulfatase-modifying factor enzyme-like" evidence="1">
    <location>
        <begin position="10"/>
        <end position="79"/>
    </location>
</feature>
<dbReference type="AlphaFoldDB" id="A0A926Z716"/>
<dbReference type="Proteomes" id="UP000631421">
    <property type="component" value="Unassembled WGS sequence"/>
</dbReference>
<dbReference type="EMBL" id="JACJPY010000008">
    <property type="protein sequence ID" value="MBD2149359.1"/>
    <property type="molecule type" value="Genomic_DNA"/>
</dbReference>
<dbReference type="RefSeq" id="WP_190349733.1">
    <property type="nucleotide sequence ID" value="NZ_JACJPY010000008.1"/>
</dbReference>
<accession>A0A926Z716</accession>
<dbReference type="Gene3D" id="3.90.1580.10">
    <property type="entry name" value="paralog of FGE (formylglycine-generating enzyme)"/>
    <property type="match status" value="1"/>
</dbReference>
<name>A0A926Z716_9CYAN</name>
<proteinExistence type="predicted"/>
<dbReference type="Pfam" id="PF03781">
    <property type="entry name" value="FGE-sulfatase"/>
    <property type="match status" value="1"/>
</dbReference>
<comment type="caution">
    <text evidence="2">The sequence shown here is derived from an EMBL/GenBank/DDBJ whole genome shotgun (WGS) entry which is preliminary data.</text>
</comment>
<organism evidence="2 3">
    <name type="scientific">Pseudanabaena cinerea FACHB-1277</name>
    <dbReference type="NCBI Taxonomy" id="2949581"/>
    <lineage>
        <taxon>Bacteria</taxon>
        <taxon>Bacillati</taxon>
        <taxon>Cyanobacteriota</taxon>
        <taxon>Cyanophyceae</taxon>
        <taxon>Pseudanabaenales</taxon>
        <taxon>Pseudanabaenaceae</taxon>
        <taxon>Pseudanabaena</taxon>
        <taxon>Pseudanabaena cinerea</taxon>
    </lineage>
</organism>
<keyword evidence="3" id="KW-1185">Reference proteome</keyword>
<dbReference type="InterPro" id="IPR005532">
    <property type="entry name" value="SUMF_dom"/>
</dbReference>
<dbReference type="InterPro" id="IPR042095">
    <property type="entry name" value="SUMF_sf"/>
</dbReference>
<reference evidence="2" key="2">
    <citation type="submission" date="2020-08" db="EMBL/GenBank/DDBJ databases">
        <authorList>
            <person name="Chen M."/>
            <person name="Teng W."/>
            <person name="Zhao L."/>
            <person name="Hu C."/>
            <person name="Zhou Y."/>
            <person name="Han B."/>
            <person name="Song L."/>
            <person name="Shu W."/>
        </authorList>
    </citation>
    <scope>NUCLEOTIDE SEQUENCE</scope>
    <source>
        <strain evidence="2">FACHB-1277</strain>
    </source>
</reference>
<dbReference type="InterPro" id="IPR016187">
    <property type="entry name" value="CTDL_fold"/>
</dbReference>
<protein>
    <submittedName>
        <fullName evidence="2">SUMF1/EgtB/PvdO family nonheme iron enzyme</fullName>
    </submittedName>
</protein>
<gene>
    <name evidence="2" type="ORF">H6F44_04355</name>
</gene>
<evidence type="ECO:0000259" key="1">
    <source>
        <dbReference type="Pfam" id="PF03781"/>
    </source>
</evidence>